<dbReference type="EMBL" id="JACHJU010000007">
    <property type="protein sequence ID" value="MBB4944142.1"/>
    <property type="molecule type" value="Genomic_DNA"/>
</dbReference>
<dbReference type="RefSeq" id="WP_184760018.1">
    <property type="nucleotide sequence ID" value="NZ_BAABEK010000057.1"/>
</dbReference>
<dbReference type="AlphaFoldDB" id="A0A7W7WDX5"/>
<evidence type="ECO:0000313" key="1">
    <source>
        <dbReference type="EMBL" id="MBB4944142.1"/>
    </source>
</evidence>
<organism evidence="1 2">
    <name type="scientific">Streptosporangium album</name>
    <dbReference type="NCBI Taxonomy" id="47479"/>
    <lineage>
        <taxon>Bacteria</taxon>
        <taxon>Bacillati</taxon>
        <taxon>Actinomycetota</taxon>
        <taxon>Actinomycetes</taxon>
        <taxon>Streptosporangiales</taxon>
        <taxon>Streptosporangiaceae</taxon>
        <taxon>Streptosporangium</taxon>
    </lineage>
</organism>
<comment type="caution">
    <text evidence="1">The sequence shown here is derived from an EMBL/GenBank/DDBJ whole genome shotgun (WGS) entry which is preliminary data.</text>
</comment>
<keyword evidence="2" id="KW-1185">Reference proteome</keyword>
<gene>
    <name evidence="1" type="ORF">FHR32_008545</name>
</gene>
<sequence>MSIPAVWKAAPGVETSADRLPQEPDVFDVAVFGDQQGCDLDAVAEPPGMPVPLRFLHQQEACEVGIGVIRGADQGVKDLLPVLPPQINGQTLLVMSSFETQ</sequence>
<evidence type="ECO:0000313" key="2">
    <source>
        <dbReference type="Proteomes" id="UP000534286"/>
    </source>
</evidence>
<proteinExistence type="predicted"/>
<reference evidence="1 2" key="1">
    <citation type="submission" date="2020-08" db="EMBL/GenBank/DDBJ databases">
        <title>Sequencing the genomes of 1000 actinobacteria strains.</title>
        <authorList>
            <person name="Klenk H.-P."/>
        </authorList>
    </citation>
    <scope>NUCLEOTIDE SEQUENCE [LARGE SCALE GENOMIC DNA]</scope>
    <source>
        <strain evidence="1 2">DSM 43023</strain>
    </source>
</reference>
<name>A0A7W7WDX5_9ACTN</name>
<dbReference type="Proteomes" id="UP000534286">
    <property type="component" value="Unassembled WGS sequence"/>
</dbReference>
<accession>A0A7W7WDX5</accession>
<protein>
    <submittedName>
        <fullName evidence="1">Uncharacterized protein</fullName>
    </submittedName>
</protein>